<dbReference type="RefSeq" id="WP_346823396.1">
    <property type="nucleotide sequence ID" value="NZ_JBDKWZ010000015.1"/>
</dbReference>
<evidence type="ECO:0000313" key="2">
    <source>
        <dbReference type="Proteomes" id="UP001403385"/>
    </source>
</evidence>
<keyword evidence="2" id="KW-1185">Reference proteome</keyword>
<dbReference type="Gene3D" id="3.30.530.20">
    <property type="match status" value="1"/>
</dbReference>
<reference evidence="1 2" key="1">
    <citation type="submission" date="2024-04" db="EMBL/GenBank/DDBJ databases">
        <title>Novel genus in family Flammeovirgaceae.</title>
        <authorList>
            <person name="Nguyen T.H."/>
            <person name="Vuong T.Q."/>
            <person name="Le H."/>
            <person name="Kim S.-G."/>
        </authorList>
    </citation>
    <scope>NUCLEOTIDE SEQUENCE [LARGE SCALE GENOMIC DNA]</scope>
    <source>
        <strain evidence="1 2">JCM 23209</strain>
    </source>
</reference>
<accession>A0AAW9SCD3</accession>
<organism evidence="1 2">
    <name type="scientific">Rapidithrix thailandica</name>
    <dbReference type="NCBI Taxonomy" id="413964"/>
    <lineage>
        <taxon>Bacteria</taxon>
        <taxon>Pseudomonadati</taxon>
        <taxon>Bacteroidota</taxon>
        <taxon>Cytophagia</taxon>
        <taxon>Cytophagales</taxon>
        <taxon>Flammeovirgaceae</taxon>
        <taxon>Rapidithrix</taxon>
    </lineage>
</organism>
<protein>
    <submittedName>
        <fullName evidence="1">SRPBCC domain-containing protein</fullName>
    </submittedName>
</protein>
<dbReference type="Proteomes" id="UP001403385">
    <property type="component" value="Unassembled WGS sequence"/>
</dbReference>
<dbReference type="AlphaFoldDB" id="A0AAW9SCD3"/>
<proteinExistence type="predicted"/>
<dbReference type="InterPro" id="IPR023393">
    <property type="entry name" value="START-like_dom_sf"/>
</dbReference>
<evidence type="ECO:0000313" key="1">
    <source>
        <dbReference type="EMBL" id="MEN7550614.1"/>
    </source>
</evidence>
<sequence>MNRQTLNLSITIQASKEKVWKVLLQDETYRIWASVFMEGSYAETDDWKEGSRVLFKSPEGDGLISRVELHKPYEAITIEHLGVLVKGEEDFEGEEAKKWKGTKESYFLTEKGAHVQLTIEQVTDESYIDWFNSTWEKALEKIKDLSEQATVTHG</sequence>
<comment type="caution">
    <text evidence="1">The sequence shown here is derived from an EMBL/GenBank/DDBJ whole genome shotgun (WGS) entry which is preliminary data.</text>
</comment>
<gene>
    <name evidence="1" type="ORF">AAG747_22030</name>
</gene>
<dbReference type="EMBL" id="JBDKWZ010000015">
    <property type="protein sequence ID" value="MEN7550614.1"/>
    <property type="molecule type" value="Genomic_DNA"/>
</dbReference>
<dbReference type="SUPFAM" id="SSF55961">
    <property type="entry name" value="Bet v1-like"/>
    <property type="match status" value="1"/>
</dbReference>
<name>A0AAW9SCD3_9BACT</name>